<evidence type="ECO:0000256" key="4">
    <source>
        <dbReference type="ARBA" id="ARBA00030169"/>
    </source>
</evidence>
<feature type="binding site" evidence="5">
    <location>
        <position position="131"/>
    </location>
    <ligand>
        <name>Mg(2+)</name>
        <dbReference type="ChEBI" id="CHEBI:18420"/>
    </ligand>
</feature>
<keyword evidence="6" id="KW-0808">Transferase</keyword>
<evidence type="ECO:0000256" key="3">
    <source>
        <dbReference type="ARBA" id="ARBA00029596"/>
    </source>
</evidence>
<dbReference type="PANTHER" id="PTHR33254">
    <property type="entry name" value="4-HYDROXY-4-METHYL-2-OXOGLUTARATE ALDOLASE 3-RELATED"/>
    <property type="match status" value="1"/>
</dbReference>
<reference evidence="6 7" key="1">
    <citation type="submission" date="2019-07" db="EMBL/GenBank/DDBJ databases">
        <title>Whole genome shotgun sequence of Brevifollis gellanilyticus NBRC 108608.</title>
        <authorList>
            <person name="Hosoyama A."/>
            <person name="Uohara A."/>
            <person name="Ohji S."/>
            <person name="Ichikawa N."/>
        </authorList>
    </citation>
    <scope>NUCLEOTIDE SEQUENCE [LARGE SCALE GENOMIC DNA]</scope>
    <source>
        <strain evidence="6 7">NBRC 108608</strain>
    </source>
</reference>
<dbReference type="GO" id="GO:0046872">
    <property type="term" value="F:metal ion binding"/>
    <property type="evidence" value="ECO:0007669"/>
    <property type="project" value="UniProtKB-KW"/>
</dbReference>
<dbReference type="EMBL" id="BKAG01000010">
    <property type="protein sequence ID" value="GEP42511.1"/>
    <property type="molecule type" value="Genomic_DNA"/>
</dbReference>
<evidence type="ECO:0000256" key="2">
    <source>
        <dbReference type="ARBA" id="ARBA00016549"/>
    </source>
</evidence>
<evidence type="ECO:0000313" key="7">
    <source>
        <dbReference type="Proteomes" id="UP000321577"/>
    </source>
</evidence>
<organism evidence="6 7">
    <name type="scientific">Brevifollis gellanilyticus</name>
    <dbReference type="NCBI Taxonomy" id="748831"/>
    <lineage>
        <taxon>Bacteria</taxon>
        <taxon>Pseudomonadati</taxon>
        <taxon>Verrucomicrobiota</taxon>
        <taxon>Verrucomicrobiia</taxon>
        <taxon>Verrucomicrobiales</taxon>
        <taxon>Verrucomicrobiaceae</taxon>
    </lineage>
</organism>
<dbReference type="Proteomes" id="UP000321577">
    <property type="component" value="Unassembled WGS sequence"/>
</dbReference>
<gene>
    <name evidence="6" type="ORF">BGE01nite_18020</name>
</gene>
<keyword evidence="5" id="KW-0460">Magnesium</keyword>
<sequence length="231" mass="24733">MKPPISPDTLKALQALDTCTVANAIETFNVRLRNEGYADSSIRCMTNCDSPVVGYAVTARIRCSSPPVMGGNFPDRTDWWDHILTIPGPRIVVIEDVDETPGAGAFLGEVHACILHGLGCVAAITNGSVRDLPAINKGKFKLFANHVSVSHAYVHVVEFGTPVKIGGLEVKPGDLLHADCHGVLSVPHEIADKIPAAAEAIIAREQKVFDLCYAGDVTVDKLRNAVRGVFD</sequence>
<dbReference type="OrthoDB" id="9784786at2"/>
<dbReference type="Pfam" id="PF03737">
    <property type="entry name" value="RraA-like"/>
    <property type="match status" value="1"/>
</dbReference>
<keyword evidence="7" id="KW-1185">Reference proteome</keyword>
<comment type="cofactor">
    <cofactor evidence="1">
        <name>a divalent metal cation</name>
        <dbReference type="ChEBI" id="CHEBI:60240"/>
    </cofactor>
</comment>
<comment type="caution">
    <text evidence="6">The sequence shown here is derived from an EMBL/GenBank/DDBJ whole genome shotgun (WGS) entry which is preliminary data.</text>
</comment>
<evidence type="ECO:0000256" key="1">
    <source>
        <dbReference type="ARBA" id="ARBA00001968"/>
    </source>
</evidence>
<accession>A0A512M835</accession>
<keyword evidence="5" id="KW-0479">Metal-binding</keyword>
<dbReference type="PANTHER" id="PTHR33254:SF4">
    <property type="entry name" value="4-HYDROXY-4-METHYL-2-OXOGLUTARATE ALDOLASE 3-RELATED"/>
    <property type="match status" value="1"/>
</dbReference>
<feature type="binding site" evidence="5">
    <location>
        <position position="130"/>
    </location>
    <ligand>
        <name>substrate</name>
    </ligand>
</feature>
<keyword evidence="6" id="KW-0489">Methyltransferase</keyword>
<dbReference type="SUPFAM" id="SSF89562">
    <property type="entry name" value="RraA-like"/>
    <property type="match status" value="1"/>
</dbReference>
<name>A0A512M835_9BACT</name>
<dbReference type="AlphaFoldDB" id="A0A512M835"/>
<dbReference type="InterPro" id="IPR005493">
    <property type="entry name" value="RraA/RraA-like"/>
</dbReference>
<dbReference type="InterPro" id="IPR036704">
    <property type="entry name" value="RraA/RraA-like_sf"/>
</dbReference>
<dbReference type="GO" id="GO:0008168">
    <property type="term" value="F:methyltransferase activity"/>
    <property type="evidence" value="ECO:0007669"/>
    <property type="project" value="UniProtKB-KW"/>
</dbReference>
<evidence type="ECO:0000313" key="6">
    <source>
        <dbReference type="EMBL" id="GEP42511.1"/>
    </source>
</evidence>
<dbReference type="RefSeq" id="WP_146850109.1">
    <property type="nucleotide sequence ID" value="NZ_BKAG01000010.1"/>
</dbReference>
<comment type="cofactor">
    <cofactor evidence="5">
        <name>Mg(2+)</name>
        <dbReference type="ChEBI" id="CHEBI:18420"/>
    </cofactor>
</comment>
<protein>
    <recommendedName>
        <fullName evidence="2">Putative 4-hydroxy-4-methyl-2-oxoglutarate aldolase</fullName>
    </recommendedName>
    <alternativeName>
        <fullName evidence="3">Regulator of ribonuclease activity homolog</fullName>
    </alternativeName>
    <alternativeName>
        <fullName evidence="4">RraA-like protein</fullName>
    </alternativeName>
</protein>
<dbReference type="Gene3D" id="3.50.30.40">
    <property type="entry name" value="Ribonuclease E inhibitor RraA/RraA-like"/>
    <property type="match status" value="1"/>
</dbReference>
<dbReference type="GO" id="GO:0032259">
    <property type="term" value="P:methylation"/>
    <property type="evidence" value="ECO:0007669"/>
    <property type="project" value="UniProtKB-KW"/>
</dbReference>
<dbReference type="CDD" id="cd16841">
    <property type="entry name" value="RraA_family"/>
    <property type="match status" value="1"/>
</dbReference>
<evidence type="ECO:0000256" key="5">
    <source>
        <dbReference type="PIRSR" id="PIRSR605493-1"/>
    </source>
</evidence>
<proteinExistence type="predicted"/>